<gene>
    <name evidence="1" type="ORF">BN9_128740</name>
</gene>
<protein>
    <submittedName>
        <fullName evidence="1">Uncharacterized protein</fullName>
    </submittedName>
</protein>
<sequence>MRDWQRQCFDTRVGRLGNISFQRESGDASIDCCCTKRYRRLRSESSLSLIVNIRRSTRNFEAFNANCNADSHAFRIVWDAQLRTLIRRIRARGNPRDFVMSHCVRRELKKTTLIDSQSVEVETSATKDRIPWEIGQSSLAGKSLGGFLTTHRDPMEGIE</sequence>
<dbReference type="InParanoid" id="A0A024FWI9"/>
<comment type="caution">
    <text evidence="1">The sequence shown here is derived from an EMBL/GenBank/DDBJ whole genome shotgun (WGS) entry which is preliminary data.</text>
</comment>
<accession>A0A024FWI9</accession>
<dbReference type="EMBL" id="CAIX01001012">
    <property type="protein sequence ID" value="CCI11411.1"/>
    <property type="molecule type" value="Genomic_DNA"/>
</dbReference>
<proteinExistence type="predicted"/>
<dbReference type="Proteomes" id="UP000053237">
    <property type="component" value="Unassembled WGS sequence"/>
</dbReference>
<evidence type="ECO:0000313" key="1">
    <source>
        <dbReference type="EMBL" id="CCI11411.1"/>
    </source>
</evidence>
<dbReference type="AlphaFoldDB" id="A0A024FWI9"/>
<organism evidence="1 2">
    <name type="scientific">Albugo candida</name>
    <dbReference type="NCBI Taxonomy" id="65357"/>
    <lineage>
        <taxon>Eukaryota</taxon>
        <taxon>Sar</taxon>
        <taxon>Stramenopiles</taxon>
        <taxon>Oomycota</taxon>
        <taxon>Peronosporomycetes</taxon>
        <taxon>Albuginales</taxon>
        <taxon>Albuginaceae</taxon>
        <taxon>Albugo</taxon>
    </lineage>
</organism>
<evidence type="ECO:0000313" key="2">
    <source>
        <dbReference type="Proteomes" id="UP000053237"/>
    </source>
</evidence>
<reference evidence="1 2" key="1">
    <citation type="submission" date="2012-05" db="EMBL/GenBank/DDBJ databases">
        <title>Recombination and specialization in a pathogen metapopulation.</title>
        <authorList>
            <person name="Gardiner A."/>
            <person name="Kemen E."/>
            <person name="Schultz-Larsen T."/>
            <person name="MacLean D."/>
            <person name="Van Oosterhout C."/>
            <person name="Jones J.D.G."/>
        </authorList>
    </citation>
    <scope>NUCLEOTIDE SEQUENCE [LARGE SCALE GENOMIC DNA]</scope>
    <source>
        <strain evidence="1 2">Ac Nc2</strain>
    </source>
</reference>
<keyword evidence="2" id="KW-1185">Reference proteome</keyword>
<name>A0A024FWI9_9STRA</name>